<evidence type="ECO:0000313" key="1">
    <source>
        <dbReference type="EMBL" id="CCH19646.1"/>
    </source>
</evidence>
<proteinExistence type="predicted"/>
<sequence>MVGSGDPVVIAEFLDRFLGFEDGVLTGISIVLPRGETEGRQIELQIQAMDRTSPGQGGPSGRLFGWKLVRICLRGICEYSLSETARYPLQVLSDGLKVGLLDDQFVLDLEPGPDDWSPAAFRDAPVSGPRQYVIAKNFSFEVSDGPFI</sequence>
<protein>
    <submittedName>
        <fullName evidence="1">Uncharacterized protein</fullName>
    </submittedName>
</protein>
<dbReference type="RefSeq" id="WP_007461917.1">
    <property type="nucleotide sequence ID" value="NZ_HF570108.1"/>
</dbReference>
<keyword evidence="2" id="KW-1185">Reference proteome</keyword>
<name>I0L749_9ACTN</name>
<dbReference type="eggNOG" id="ENOG503231G">
    <property type="taxonomic scope" value="Bacteria"/>
</dbReference>
<organism evidence="1 2">
    <name type="scientific">Micromonospora lupini str. Lupac 08</name>
    <dbReference type="NCBI Taxonomy" id="1150864"/>
    <lineage>
        <taxon>Bacteria</taxon>
        <taxon>Bacillati</taxon>
        <taxon>Actinomycetota</taxon>
        <taxon>Actinomycetes</taxon>
        <taxon>Micromonosporales</taxon>
        <taxon>Micromonosporaceae</taxon>
        <taxon>Micromonospora</taxon>
    </lineage>
</organism>
<dbReference type="AlphaFoldDB" id="I0L749"/>
<comment type="caution">
    <text evidence="1">The sequence shown here is derived from an EMBL/GenBank/DDBJ whole genome shotgun (WGS) entry which is preliminary data.</text>
</comment>
<reference evidence="2" key="1">
    <citation type="journal article" date="2012" name="J. Bacteriol.">
        <title>Genome Sequence of Micromonospora lupini Lupac 08, Isolated from Root Nodules of Lupinus angustifolius.</title>
        <authorList>
            <person name="Alonso-Vega P."/>
            <person name="Normand P."/>
            <person name="Bacigalupe R."/>
            <person name="Pujic P."/>
            <person name="Lajus A."/>
            <person name="Vallenet D."/>
            <person name="Carro L."/>
            <person name="Coll P."/>
            <person name="Trujillo M.E."/>
        </authorList>
    </citation>
    <scope>NUCLEOTIDE SEQUENCE [LARGE SCALE GENOMIC DNA]</scope>
    <source>
        <strain evidence="2">Lupac 08</strain>
    </source>
</reference>
<dbReference type="Proteomes" id="UP000003448">
    <property type="component" value="Unassembled WGS sequence"/>
</dbReference>
<gene>
    <name evidence="1" type="ORF">MILUP08_44521</name>
</gene>
<accession>I0L749</accession>
<evidence type="ECO:0000313" key="2">
    <source>
        <dbReference type="Proteomes" id="UP000003448"/>
    </source>
</evidence>
<dbReference type="EMBL" id="CAIE01000035">
    <property type="protein sequence ID" value="CCH19646.1"/>
    <property type="molecule type" value="Genomic_DNA"/>
</dbReference>